<gene>
    <name evidence="5" type="ORF">GA0070623_3856</name>
</gene>
<evidence type="ECO:0000313" key="6">
    <source>
        <dbReference type="Proteomes" id="UP000198226"/>
    </source>
</evidence>
<keyword evidence="6" id="KW-1185">Reference proteome</keyword>
<keyword evidence="2" id="KW-0045">Antibiotic biosynthesis</keyword>
<keyword evidence="3" id="KW-0408">Iron</keyword>
<evidence type="ECO:0000259" key="4">
    <source>
        <dbReference type="PROSITE" id="PS51471"/>
    </source>
</evidence>
<dbReference type="SUPFAM" id="SSF51197">
    <property type="entry name" value="Clavaminate synthase-like"/>
    <property type="match status" value="1"/>
</dbReference>
<dbReference type="AlphaFoldDB" id="A0A109IPV7"/>
<accession>A0A109IPV7</accession>
<comment type="pathway">
    <text evidence="1">Antibiotic biosynthesis.</text>
</comment>
<feature type="domain" description="Fe2OG dioxygenase" evidence="4">
    <location>
        <begin position="186"/>
        <end position="290"/>
    </location>
</feature>
<dbReference type="RefSeq" id="WP_067301055.1">
    <property type="nucleotide sequence ID" value="NZ_LRMV01000003.1"/>
</dbReference>
<evidence type="ECO:0000313" key="5">
    <source>
        <dbReference type="EMBL" id="SCG74110.1"/>
    </source>
</evidence>
<comment type="similarity">
    <text evidence="3">Belongs to the iron/ascorbate-dependent oxidoreductase family.</text>
</comment>
<dbReference type="InterPro" id="IPR027443">
    <property type="entry name" value="IPNS-like_sf"/>
</dbReference>
<dbReference type="InterPro" id="IPR044861">
    <property type="entry name" value="IPNS-like_FE2OG_OXY"/>
</dbReference>
<dbReference type="InterPro" id="IPR005123">
    <property type="entry name" value="Oxoglu/Fe-dep_dioxygenase_dom"/>
</dbReference>
<organism evidence="5 6">
    <name type="scientific">Micromonospora rifamycinica</name>
    <dbReference type="NCBI Taxonomy" id="291594"/>
    <lineage>
        <taxon>Bacteria</taxon>
        <taxon>Bacillati</taxon>
        <taxon>Actinomycetota</taxon>
        <taxon>Actinomycetes</taxon>
        <taxon>Micromonosporales</taxon>
        <taxon>Micromonosporaceae</taxon>
        <taxon>Micromonospora</taxon>
    </lineage>
</organism>
<evidence type="ECO:0000256" key="1">
    <source>
        <dbReference type="ARBA" id="ARBA00004792"/>
    </source>
</evidence>
<reference evidence="6" key="1">
    <citation type="submission" date="2016-06" db="EMBL/GenBank/DDBJ databases">
        <authorList>
            <person name="Varghese N."/>
            <person name="Submissions Spin"/>
        </authorList>
    </citation>
    <scope>NUCLEOTIDE SEQUENCE [LARGE SCALE GENOMIC DNA]</scope>
    <source>
        <strain evidence="6">DSM 44983</strain>
    </source>
</reference>
<dbReference type="EMBL" id="LT607752">
    <property type="protein sequence ID" value="SCG74110.1"/>
    <property type="molecule type" value="Genomic_DNA"/>
</dbReference>
<keyword evidence="3" id="KW-0560">Oxidoreductase</keyword>
<dbReference type="Proteomes" id="UP000198226">
    <property type="component" value="Chromosome I"/>
</dbReference>
<proteinExistence type="inferred from homology"/>
<dbReference type="PANTHER" id="PTHR47990">
    <property type="entry name" value="2-OXOGLUTARATE (2OG) AND FE(II)-DEPENDENT OXYGENASE SUPERFAMILY PROTEIN-RELATED"/>
    <property type="match status" value="1"/>
</dbReference>
<evidence type="ECO:0000256" key="3">
    <source>
        <dbReference type="RuleBase" id="RU003682"/>
    </source>
</evidence>
<dbReference type="PROSITE" id="PS51471">
    <property type="entry name" value="FE2OG_OXY"/>
    <property type="match status" value="1"/>
</dbReference>
<dbReference type="GO" id="GO:0016491">
    <property type="term" value="F:oxidoreductase activity"/>
    <property type="evidence" value="ECO:0007669"/>
    <property type="project" value="UniProtKB-KW"/>
</dbReference>
<keyword evidence="3" id="KW-0479">Metal-binding</keyword>
<dbReference type="GO" id="GO:0046872">
    <property type="term" value="F:metal ion binding"/>
    <property type="evidence" value="ECO:0007669"/>
    <property type="project" value="UniProtKB-KW"/>
</dbReference>
<dbReference type="InterPro" id="IPR026992">
    <property type="entry name" value="DIOX_N"/>
</dbReference>
<name>A0A109IPV7_9ACTN</name>
<evidence type="ECO:0000256" key="2">
    <source>
        <dbReference type="ARBA" id="ARBA00023194"/>
    </source>
</evidence>
<dbReference type="InterPro" id="IPR050231">
    <property type="entry name" value="Iron_ascorbate_oxido_reductase"/>
</dbReference>
<dbReference type="Pfam" id="PF14226">
    <property type="entry name" value="DIOX_N"/>
    <property type="match status" value="1"/>
</dbReference>
<sequence>MSRQQTFHEVPVIDVGALVVPDPDPQALDETVRRIGDACRDVGFLYVRNHGLPDGLSERMMAQTRAFFDLPIEEKMKLRLGQTSQFRGYIPMLAEVTATKRDYHECLDLQPLSGRDAETIAAAKLARQGRHPLDDPDQWPAALPEFRPVMMEAWSALTRLGEQLAAGMALSLGLDAGFFQKYAGDELCDLRLSHYPPFQPDRSLDDVEFGMGAHVDYGFLAIVQQDGVDGLEVRNPDGEWVNAPHIPGTLLVNIGLMMQRWTNDRYTATWHRVRFPGGRHRYSMPFFFEPAFDAVIAPVPECCGTDDPPRYEPVQFGTWVVEQFSTAYDNKEDQA</sequence>
<dbReference type="PRINTS" id="PR00682">
    <property type="entry name" value="IPNSYNTHASE"/>
</dbReference>
<dbReference type="GO" id="GO:0017000">
    <property type="term" value="P:antibiotic biosynthetic process"/>
    <property type="evidence" value="ECO:0007669"/>
    <property type="project" value="UniProtKB-KW"/>
</dbReference>
<dbReference type="Pfam" id="PF03171">
    <property type="entry name" value="2OG-FeII_Oxy"/>
    <property type="match status" value="1"/>
</dbReference>
<protein>
    <submittedName>
        <fullName evidence="5">Isopenicillin N synthase</fullName>
    </submittedName>
</protein>
<dbReference type="Gene3D" id="2.60.120.330">
    <property type="entry name" value="B-lactam Antibiotic, Isopenicillin N Synthase, Chain"/>
    <property type="match status" value="1"/>
</dbReference>